<evidence type="ECO:0000313" key="2">
    <source>
        <dbReference type="Proteomes" id="UP000003162"/>
    </source>
</evidence>
<sequence>MNNIEELRELYRDKFDDNLPNMTIPKDYEKRCLKEEKDEFELGYFNLNNIC</sequence>
<dbReference type="RefSeq" id="WP_004832925.1">
    <property type="nucleotide sequence ID" value="NZ_DS483518.1"/>
</dbReference>
<dbReference type="GeneID" id="93385249"/>
<reference evidence="1 2" key="1">
    <citation type="submission" date="2007-09" db="EMBL/GenBank/DDBJ databases">
        <title>Draft genome sequence of Peptostreptococcus micros (ATCC 33270).</title>
        <authorList>
            <person name="Sudarsanam P."/>
            <person name="Ley R."/>
            <person name="Guruge J."/>
            <person name="Turnbaugh P.J."/>
            <person name="Mahowald M."/>
            <person name="Liep D."/>
            <person name="Gordon J."/>
        </authorList>
    </citation>
    <scope>NUCLEOTIDE SEQUENCE [LARGE SCALE GENOMIC DNA]</scope>
    <source>
        <strain evidence="1 2">ATCC 33270</strain>
    </source>
</reference>
<comment type="caution">
    <text evidence="1">The sequence shown here is derived from an EMBL/GenBank/DDBJ whole genome shotgun (WGS) entry which is preliminary data.</text>
</comment>
<evidence type="ECO:0000313" key="1">
    <source>
        <dbReference type="EMBL" id="EDP23215.1"/>
    </source>
</evidence>
<gene>
    <name evidence="1" type="ORF">PEPMIC_01017</name>
</gene>
<dbReference type="EMBL" id="ABEE02000017">
    <property type="protein sequence ID" value="EDP23215.1"/>
    <property type="molecule type" value="Genomic_DNA"/>
</dbReference>
<dbReference type="HOGENOM" id="CLU_3101841_0_0_9"/>
<proteinExistence type="predicted"/>
<protein>
    <submittedName>
        <fullName evidence="1">Uncharacterized protein</fullName>
    </submittedName>
</protein>
<dbReference type="Proteomes" id="UP000003162">
    <property type="component" value="Unassembled WGS sequence"/>
</dbReference>
<reference evidence="1 2" key="2">
    <citation type="submission" date="2007-09" db="EMBL/GenBank/DDBJ databases">
        <authorList>
            <person name="Fulton L."/>
            <person name="Clifton S."/>
            <person name="Fulton B."/>
            <person name="Xu J."/>
            <person name="Minx P."/>
            <person name="Pepin K.H."/>
            <person name="Johnson M."/>
            <person name="Thiruvilangam P."/>
            <person name="Bhonagiri V."/>
            <person name="Nash W.E."/>
            <person name="Mardis E.R."/>
            <person name="Wilson R.K."/>
        </authorList>
    </citation>
    <scope>NUCLEOTIDE SEQUENCE [LARGE SCALE GENOMIC DNA]</scope>
    <source>
        <strain evidence="1 2">ATCC 33270</strain>
    </source>
</reference>
<name>A8SLJ0_9FIRM</name>
<organism evidence="1 2">
    <name type="scientific">Parvimonas micra ATCC 33270</name>
    <dbReference type="NCBI Taxonomy" id="411465"/>
    <lineage>
        <taxon>Bacteria</taxon>
        <taxon>Bacillati</taxon>
        <taxon>Bacillota</taxon>
        <taxon>Tissierellia</taxon>
        <taxon>Tissierellales</taxon>
        <taxon>Peptoniphilaceae</taxon>
        <taxon>Parvimonas</taxon>
    </lineage>
</organism>
<accession>A8SLJ0</accession>
<dbReference type="AlphaFoldDB" id="A8SLJ0"/>